<dbReference type="AlphaFoldDB" id="A0A9P4MEC3"/>
<organism evidence="3 4">
    <name type="scientific">Rhizodiscina lignyota</name>
    <dbReference type="NCBI Taxonomy" id="1504668"/>
    <lineage>
        <taxon>Eukaryota</taxon>
        <taxon>Fungi</taxon>
        <taxon>Dikarya</taxon>
        <taxon>Ascomycota</taxon>
        <taxon>Pezizomycotina</taxon>
        <taxon>Dothideomycetes</taxon>
        <taxon>Pleosporomycetidae</taxon>
        <taxon>Aulographales</taxon>
        <taxon>Rhizodiscinaceae</taxon>
        <taxon>Rhizodiscina</taxon>
    </lineage>
</organism>
<evidence type="ECO:0000313" key="4">
    <source>
        <dbReference type="Proteomes" id="UP000799772"/>
    </source>
</evidence>
<dbReference type="Proteomes" id="UP000799772">
    <property type="component" value="Unassembled WGS sequence"/>
</dbReference>
<gene>
    <name evidence="3" type="ORF">NA57DRAFT_29944</name>
</gene>
<name>A0A9P4MEC3_9PEZI</name>
<accession>A0A9P4MEC3</accession>
<feature type="region of interest" description="Disordered" evidence="1">
    <location>
        <begin position="1"/>
        <end position="171"/>
    </location>
</feature>
<feature type="compositionally biased region" description="Low complexity" evidence="1">
    <location>
        <begin position="120"/>
        <end position="137"/>
    </location>
</feature>
<evidence type="ECO:0000256" key="1">
    <source>
        <dbReference type="SAM" id="MobiDB-lite"/>
    </source>
</evidence>
<sequence>MKKKSSGRLSSLFSLGEKDHKNGAGPPVPPKSTGNHLSPNALPVQSNKLSKSSHERAPSEHLLPAPAYPPPAPAATLRKPVPHASTDNLSLAPPPITTTLLPRHASTGTPVSSRPGSAIGSRPTTPLTPGGSPTSSLAPNTPLSANKVKRRSWLTGGGHSRTSSKAEGHSPKAWILGHQPQEPYELTPLLSAQPVSELWNDDGNAFVYLFPRTSGKGPSFRVDSYIFGASNVLRDFANGHNAAVLAHRSASDPRKASVSSFSTPPATPEIRAHNSDGAASPVSRVASGSFEDPDEPIHLYVPLALSTDGAILDQGSEPRFSTEDVDHLMAVRNTFAFLVGQSLIATERRPNTFSIFMQISETLKHFGFSNLDGSTFGEVASLSFDRYVEELQLADVRASREKTIEAIVLGERMRSVMLYNEGFVHGVGKYDEIMNLKSPKFDLISPITTNRMERAAMDLHIRRQNIELRLQEFDFPAIFSGIMNSKTDDARKMVNFDIWRNSFNATKRFFVNYYKHKYGSWPPKASSKKNNFETSGLNRIVLRDLYHDLSSVYDMLVDRTSLTTRGLDGMSVEAAPNETEPHPHILRRILDEYDRSTPPVQPPVPYDVPLFPSLAMIRKDYGKNAANDAKLRGKKLKEEELKALLRSSVNQDSNLSTPFLDAFKDFEHKSLHGKTVVEFADIRCGEWIFLYAVLQTLPMLVIDAPGIKWTRRVEYFLCEPPRSGVPWAREDRALQRNWYGIAGGGHGIEGIYRRSHCWERAEKWSAESGVVSGAVTESLLGDPLPAPPGNLLSPTSGSRPGTPGSRSNRNSVVNLGLEALPIPQGVAPPSPSIRAQVEVDRSKTFDAILGSEPTPATKSKKK</sequence>
<dbReference type="InterPro" id="IPR058317">
    <property type="entry name" value="DUF8004"/>
</dbReference>
<dbReference type="EMBL" id="ML978121">
    <property type="protein sequence ID" value="KAF2104322.1"/>
    <property type="molecule type" value="Genomic_DNA"/>
</dbReference>
<evidence type="ECO:0000313" key="3">
    <source>
        <dbReference type="EMBL" id="KAF2104322.1"/>
    </source>
</evidence>
<feature type="compositionally biased region" description="Low complexity" evidence="1">
    <location>
        <begin position="793"/>
        <end position="807"/>
    </location>
</feature>
<comment type="caution">
    <text evidence="3">The sequence shown here is derived from an EMBL/GenBank/DDBJ whole genome shotgun (WGS) entry which is preliminary data.</text>
</comment>
<reference evidence="3" key="1">
    <citation type="journal article" date="2020" name="Stud. Mycol.">
        <title>101 Dothideomycetes genomes: a test case for predicting lifestyles and emergence of pathogens.</title>
        <authorList>
            <person name="Haridas S."/>
            <person name="Albert R."/>
            <person name="Binder M."/>
            <person name="Bloem J."/>
            <person name="Labutti K."/>
            <person name="Salamov A."/>
            <person name="Andreopoulos B."/>
            <person name="Baker S."/>
            <person name="Barry K."/>
            <person name="Bills G."/>
            <person name="Bluhm B."/>
            <person name="Cannon C."/>
            <person name="Castanera R."/>
            <person name="Culley D."/>
            <person name="Daum C."/>
            <person name="Ezra D."/>
            <person name="Gonzalez J."/>
            <person name="Henrissat B."/>
            <person name="Kuo A."/>
            <person name="Liang C."/>
            <person name="Lipzen A."/>
            <person name="Lutzoni F."/>
            <person name="Magnuson J."/>
            <person name="Mondo S."/>
            <person name="Nolan M."/>
            <person name="Ohm R."/>
            <person name="Pangilinan J."/>
            <person name="Park H.-J."/>
            <person name="Ramirez L."/>
            <person name="Alfaro M."/>
            <person name="Sun H."/>
            <person name="Tritt A."/>
            <person name="Yoshinaga Y."/>
            <person name="Zwiers L.-H."/>
            <person name="Turgeon B."/>
            <person name="Goodwin S."/>
            <person name="Spatafora J."/>
            <person name="Crous P."/>
            <person name="Grigoriev I."/>
        </authorList>
    </citation>
    <scope>NUCLEOTIDE SEQUENCE</scope>
    <source>
        <strain evidence="3">CBS 133067</strain>
    </source>
</reference>
<feature type="region of interest" description="Disordered" evidence="1">
    <location>
        <begin position="779"/>
        <end position="810"/>
    </location>
</feature>
<dbReference type="PANTHER" id="PTHR39601">
    <property type="entry name" value="CHORIOGENIN HMINOR"/>
    <property type="match status" value="1"/>
</dbReference>
<dbReference type="Pfam" id="PF26013">
    <property type="entry name" value="DUF8004"/>
    <property type="match status" value="1"/>
</dbReference>
<feature type="domain" description="DUF8004" evidence="2">
    <location>
        <begin position="383"/>
        <end position="475"/>
    </location>
</feature>
<evidence type="ECO:0000259" key="2">
    <source>
        <dbReference type="Pfam" id="PF26013"/>
    </source>
</evidence>
<proteinExistence type="predicted"/>
<feature type="region of interest" description="Disordered" evidence="1">
    <location>
        <begin position="254"/>
        <end position="287"/>
    </location>
</feature>
<keyword evidence="4" id="KW-1185">Reference proteome</keyword>
<feature type="compositionally biased region" description="Polar residues" evidence="1">
    <location>
        <begin position="32"/>
        <end position="50"/>
    </location>
</feature>
<dbReference type="PANTHER" id="PTHR39601:SF2">
    <property type="entry name" value="CHORIOGENIN HMINOR"/>
    <property type="match status" value="1"/>
</dbReference>
<feature type="compositionally biased region" description="Polar residues" evidence="1">
    <location>
        <begin position="106"/>
        <end position="115"/>
    </location>
</feature>
<protein>
    <recommendedName>
        <fullName evidence="2">DUF8004 domain-containing protein</fullName>
    </recommendedName>
</protein>
<dbReference type="OrthoDB" id="5300331at2759"/>